<protein>
    <submittedName>
        <fullName evidence="1">Uncharacterized protein</fullName>
    </submittedName>
</protein>
<dbReference type="EMBL" id="CP080429">
    <property type="protein sequence ID" value="QYJ67728.1"/>
    <property type="molecule type" value="Genomic_DNA"/>
</dbReference>
<name>A0ABX8V4G9_9FLAO</name>
<keyword evidence="2" id="KW-1185">Reference proteome</keyword>
<organism evidence="1 2">
    <name type="scientific">Flavobacterium litorale</name>
    <dbReference type="NCBI Taxonomy" id="2856519"/>
    <lineage>
        <taxon>Bacteria</taxon>
        <taxon>Pseudomonadati</taxon>
        <taxon>Bacteroidota</taxon>
        <taxon>Flavobacteriia</taxon>
        <taxon>Flavobacteriales</taxon>
        <taxon>Flavobacteriaceae</taxon>
        <taxon>Flavobacterium</taxon>
    </lineage>
</organism>
<dbReference type="Proteomes" id="UP000825381">
    <property type="component" value="Chromosome"/>
</dbReference>
<proteinExistence type="predicted"/>
<evidence type="ECO:0000313" key="2">
    <source>
        <dbReference type="Proteomes" id="UP000825381"/>
    </source>
</evidence>
<gene>
    <name evidence="1" type="ORF">K1I41_09255</name>
</gene>
<sequence>MAFKVIEILNGEDIKVNPNWAWTNPEGVKLVGNTIKIKGYKLPNSNESHSDYAIAKLKKLIENREVVLKNPSVIEGNSSMISCNVFIDNVDVSHYFPEY</sequence>
<evidence type="ECO:0000313" key="1">
    <source>
        <dbReference type="EMBL" id="QYJ67728.1"/>
    </source>
</evidence>
<reference evidence="1 2" key="1">
    <citation type="submission" date="2021-07" db="EMBL/GenBank/DDBJ databases">
        <title>Flavobacterium WSW3-B6 sp.nov, isolated from seaweed.</title>
        <authorList>
            <person name="Muhammad N."/>
            <person name="Ho H."/>
            <person name="Lee Y.-J."/>
            <person name="Nguyen T."/>
            <person name="Ho J."/>
            <person name="Kim S.-G."/>
        </authorList>
    </citation>
    <scope>NUCLEOTIDE SEQUENCE [LARGE SCALE GENOMIC DNA]</scope>
    <source>
        <strain evidence="1 2">WSW3-B6</strain>
    </source>
</reference>
<accession>A0ABX8V4G9</accession>
<dbReference type="RefSeq" id="WP_220640073.1">
    <property type="nucleotide sequence ID" value="NZ_CP080429.1"/>
</dbReference>